<comment type="caution">
    <text evidence="1">The sequence shown here is derived from an EMBL/GenBank/DDBJ whole genome shotgun (WGS) entry which is preliminary data.</text>
</comment>
<gene>
    <name evidence="1" type="ORF">P7122_02385</name>
</gene>
<accession>A0ABT6FYJ8</accession>
<protein>
    <submittedName>
        <fullName evidence="1">Uncharacterized protein</fullName>
    </submittedName>
</protein>
<dbReference type="RefSeq" id="WP_278004172.1">
    <property type="nucleotide sequence ID" value="NZ_JARSBN010000001.1"/>
</dbReference>
<dbReference type="Proteomes" id="UP001529085">
    <property type="component" value="Unassembled WGS sequence"/>
</dbReference>
<dbReference type="EMBL" id="JARSBN010000001">
    <property type="protein sequence ID" value="MDG4714704.1"/>
    <property type="molecule type" value="Genomic_DNA"/>
</dbReference>
<sequence length="168" mass="20070">MTSISKDTSIFTKYYKNAYVFKKRFFNVKKPLTENGEIRWISEVELISKYLNIKDTTFVYNQIQSDNFILDDLIEAGFKTINYDELIDRSYIGDTLVEKKLVSQDSLDKVFKLLEKHKHIYILKPVFNQRQDLAFIQVDYKEFSGSSFIYKKKNNQWVLEKEVGSWMR</sequence>
<reference evidence="1 2" key="1">
    <citation type="submission" date="2023-03" db="EMBL/GenBank/DDBJ databases">
        <title>Strain YYF002 represents a novel species in the genus Winogradskyella isolated from seawater.</title>
        <authorList>
            <person name="Fu Z.-Y."/>
        </authorList>
    </citation>
    <scope>NUCLEOTIDE SEQUENCE [LARGE SCALE GENOMIC DNA]</scope>
    <source>
        <strain evidence="1 2">YYF002</strain>
    </source>
</reference>
<keyword evidence="2" id="KW-1185">Reference proteome</keyword>
<name>A0ABT6FYJ8_9FLAO</name>
<evidence type="ECO:0000313" key="2">
    <source>
        <dbReference type="Proteomes" id="UP001529085"/>
    </source>
</evidence>
<organism evidence="1 2">
    <name type="scientific">Winogradskyella marincola</name>
    <dbReference type="NCBI Taxonomy" id="3037795"/>
    <lineage>
        <taxon>Bacteria</taxon>
        <taxon>Pseudomonadati</taxon>
        <taxon>Bacteroidota</taxon>
        <taxon>Flavobacteriia</taxon>
        <taxon>Flavobacteriales</taxon>
        <taxon>Flavobacteriaceae</taxon>
        <taxon>Winogradskyella</taxon>
    </lineage>
</organism>
<evidence type="ECO:0000313" key="1">
    <source>
        <dbReference type="EMBL" id="MDG4714704.1"/>
    </source>
</evidence>
<proteinExistence type="predicted"/>